<name>A0AAP0E2V7_9MAGN</name>
<reference evidence="2 3" key="1">
    <citation type="submission" date="2024-01" db="EMBL/GenBank/DDBJ databases">
        <title>Genome assemblies of Stephania.</title>
        <authorList>
            <person name="Yang L."/>
        </authorList>
    </citation>
    <scope>NUCLEOTIDE SEQUENCE [LARGE SCALE GENOMIC DNA]</scope>
    <source>
        <strain evidence="2">JXDWG</strain>
        <tissue evidence="2">Leaf</tissue>
    </source>
</reference>
<accession>A0AAP0E2V7</accession>
<evidence type="ECO:0000313" key="3">
    <source>
        <dbReference type="Proteomes" id="UP001419268"/>
    </source>
</evidence>
<proteinExistence type="predicted"/>
<gene>
    <name evidence="2" type="ORF">Scep_030656</name>
</gene>
<dbReference type="Proteomes" id="UP001419268">
    <property type="component" value="Unassembled WGS sequence"/>
</dbReference>
<comment type="caution">
    <text evidence="2">The sequence shown here is derived from an EMBL/GenBank/DDBJ whole genome shotgun (WGS) entry which is preliminary data.</text>
</comment>
<keyword evidence="3" id="KW-1185">Reference proteome</keyword>
<sequence length="52" mass="5905">MSNIVFLKKGVNGENCESKKQNSKSMRDVCKKCRSDPGPRIIKESKRADMMT</sequence>
<evidence type="ECO:0000313" key="2">
    <source>
        <dbReference type="EMBL" id="KAK9084185.1"/>
    </source>
</evidence>
<feature type="region of interest" description="Disordered" evidence="1">
    <location>
        <begin position="28"/>
        <end position="52"/>
    </location>
</feature>
<organism evidence="2 3">
    <name type="scientific">Stephania cephalantha</name>
    <dbReference type="NCBI Taxonomy" id="152367"/>
    <lineage>
        <taxon>Eukaryota</taxon>
        <taxon>Viridiplantae</taxon>
        <taxon>Streptophyta</taxon>
        <taxon>Embryophyta</taxon>
        <taxon>Tracheophyta</taxon>
        <taxon>Spermatophyta</taxon>
        <taxon>Magnoliopsida</taxon>
        <taxon>Ranunculales</taxon>
        <taxon>Menispermaceae</taxon>
        <taxon>Menispermoideae</taxon>
        <taxon>Cissampelideae</taxon>
        <taxon>Stephania</taxon>
    </lineage>
</organism>
<dbReference type="AlphaFoldDB" id="A0AAP0E2V7"/>
<evidence type="ECO:0000256" key="1">
    <source>
        <dbReference type="SAM" id="MobiDB-lite"/>
    </source>
</evidence>
<protein>
    <submittedName>
        <fullName evidence="2">Uncharacterized protein</fullName>
    </submittedName>
</protein>
<dbReference type="EMBL" id="JBBNAG010000013">
    <property type="protein sequence ID" value="KAK9084185.1"/>
    <property type="molecule type" value="Genomic_DNA"/>
</dbReference>